<dbReference type="GeneID" id="13398389"/>
<dbReference type="RefSeq" id="XP_003856862.1">
    <property type="nucleotide sequence ID" value="XM_003856814.1"/>
</dbReference>
<dbReference type="EMBL" id="CM001196">
    <property type="protein sequence ID" value="EGP91838.1"/>
    <property type="molecule type" value="Genomic_DNA"/>
</dbReference>
<evidence type="ECO:0000313" key="2">
    <source>
        <dbReference type="Proteomes" id="UP000008062"/>
    </source>
</evidence>
<dbReference type="AlphaFoldDB" id="F9X1N1"/>
<name>F9X1N1_ZYMTI</name>
<feature type="non-terminal residue" evidence="1">
    <location>
        <position position="1"/>
    </location>
</feature>
<reference evidence="1 2" key="1">
    <citation type="journal article" date="2011" name="PLoS Genet.">
        <title>Finished genome of the fungal wheat pathogen Mycosphaerella graminicola reveals dispensome structure, chromosome plasticity, and stealth pathogenesis.</title>
        <authorList>
            <person name="Goodwin S.B."/>
            <person name="Ben M'barek S."/>
            <person name="Dhillon B."/>
            <person name="Wittenberg A.H.J."/>
            <person name="Crane C.F."/>
            <person name="Hane J.K."/>
            <person name="Foster A.J."/>
            <person name="Van der Lee T.A.J."/>
            <person name="Grimwood J."/>
            <person name="Aerts A."/>
            <person name="Antoniw J."/>
            <person name="Bailey A."/>
            <person name="Bluhm B."/>
            <person name="Bowler J."/>
            <person name="Bristow J."/>
            <person name="van der Burgt A."/>
            <person name="Canto-Canche B."/>
            <person name="Churchill A.C.L."/>
            <person name="Conde-Ferraez L."/>
            <person name="Cools H.J."/>
            <person name="Coutinho P.M."/>
            <person name="Csukai M."/>
            <person name="Dehal P."/>
            <person name="De Wit P."/>
            <person name="Donzelli B."/>
            <person name="van de Geest H.C."/>
            <person name="van Ham R.C.H.J."/>
            <person name="Hammond-Kosack K.E."/>
            <person name="Henrissat B."/>
            <person name="Kilian A."/>
            <person name="Kobayashi A.K."/>
            <person name="Koopmann E."/>
            <person name="Kourmpetis Y."/>
            <person name="Kuzniar A."/>
            <person name="Lindquist E."/>
            <person name="Lombard V."/>
            <person name="Maliepaard C."/>
            <person name="Martins N."/>
            <person name="Mehrabi R."/>
            <person name="Nap J.P.H."/>
            <person name="Ponomarenko A."/>
            <person name="Rudd J.J."/>
            <person name="Salamov A."/>
            <person name="Schmutz J."/>
            <person name="Schouten H.J."/>
            <person name="Shapiro H."/>
            <person name="Stergiopoulos I."/>
            <person name="Torriani S.F.F."/>
            <person name="Tu H."/>
            <person name="de Vries R.P."/>
            <person name="Waalwijk C."/>
            <person name="Ware S.B."/>
            <person name="Wiebenga A."/>
            <person name="Zwiers L.-H."/>
            <person name="Oliver R.P."/>
            <person name="Grigoriev I.V."/>
            <person name="Kema G.H.J."/>
        </authorList>
    </citation>
    <scope>NUCLEOTIDE SEQUENCE [LARGE SCALE GENOMIC DNA]</scope>
    <source>
        <strain evidence="2">CBS 115943 / IPO323</strain>
    </source>
</reference>
<organism evidence="1 2">
    <name type="scientific">Zymoseptoria tritici (strain CBS 115943 / IPO323)</name>
    <name type="common">Speckled leaf blotch fungus</name>
    <name type="synonym">Septoria tritici</name>
    <dbReference type="NCBI Taxonomy" id="336722"/>
    <lineage>
        <taxon>Eukaryota</taxon>
        <taxon>Fungi</taxon>
        <taxon>Dikarya</taxon>
        <taxon>Ascomycota</taxon>
        <taxon>Pezizomycotina</taxon>
        <taxon>Dothideomycetes</taxon>
        <taxon>Dothideomycetidae</taxon>
        <taxon>Mycosphaerellales</taxon>
        <taxon>Mycosphaerellaceae</taxon>
        <taxon>Zymoseptoria</taxon>
    </lineage>
</organism>
<dbReference type="HOGENOM" id="CLU_2967584_0_0_1"/>
<dbReference type="KEGG" id="ztr:MYCGRDRAFT_34129"/>
<protein>
    <submittedName>
        <fullName evidence="1">Uncharacterized protein</fullName>
    </submittedName>
</protein>
<proteinExistence type="predicted"/>
<dbReference type="Proteomes" id="UP000008062">
    <property type="component" value="Chromosome 1"/>
</dbReference>
<sequence>WMTFLTDDATRRTWSLRLARPSDAPNAIKQLAKFLERKYKIKIRSWRGDSEFNKGPFKT</sequence>
<keyword evidence="2" id="KW-1185">Reference proteome</keyword>
<dbReference type="InParanoid" id="F9X1N1"/>
<accession>F9X1N1</accession>
<gene>
    <name evidence="1" type="ORF">MYCGRDRAFT_34129</name>
</gene>
<evidence type="ECO:0000313" key="1">
    <source>
        <dbReference type="EMBL" id="EGP91838.1"/>
    </source>
</evidence>